<accession>A0A6J6PUT9</accession>
<organism evidence="3">
    <name type="scientific">freshwater metagenome</name>
    <dbReference type="NCBI Taxonomy" id="449393"/>
    <lineage>
        <taxon>unclassified sequences</taxon>
        <taxon>metagenomes</taxon>
        <taxon>ecological metagenomes</taxon>
    </lineage>
</organism>
<dbReference type="Pfam" id="PF00041">
    <property type="entry name" value="fn3"/>
    <property type="match status" value="1"/>
</dbReference>
<dbReference type="InterPro" id="IPR013783">
    <property type="entry name" value="Ig-like_fold"/>
</dbReference>
<dbReference type="SUPFAM" id="SSF49265">
    <property type="entry name" value="Fibronectin type III"/>
    <property type="match status" value="1"/>
</dbReference>
<dbReference type="EMBL" id="CAEZXR010000105">
    <property type="protein sequence ID" value="CAB4703320.1"/>
    <property type="molecule type" value="Genomic_DNA"/>
</dbReference>
<dbReference type="PANTHER" id="PTHR13817:SF151">
    <property type="entry name" value="TITIN"/>
    <property type="match status" value="1"/>
</dbReference>
<dbReference type="Gene3D" id="3.40.390.10">
    <property type="entry name" value="Collagenase (Catalytic Domain)"/>
    <property type="match status" value="1"/>
</dbReference>
<evidence type="ECO:0000256" key="1">
    <source>
        <dbReference type="ARBA" id="ARBA00022737"/>
    </source>
</evidence>
<keyword evidence="1" id="KW-0677">Repeat</keyword>
<dbReference type="InterPro" id="IPR036116">
    <property type="entry name" value="FN3_sf"/>
</dbReference>
<reference evidence="3" key="1">
    <citation type="submission" date="2020-05" db="EMBL/GenBank/DDBJ databases">
        <authorList>
            <person name="Chiriac C."/>
            <person name="Salcher M."/>
            <person name="Ghai R."/>
            <person name="Kavagutti S V."/>
        </authorList>
    </citation>
    <scope>NUCLEOTIDE SEQUENCE</scope>
</reference>
<gene>
    <name evidence="3" type="ORF">UFOPK2579_01053</name>
</gene>
<dbReference type="GO" id="GO:0008237">
    <property type="term" value="F:metallopeptidase activity"/>
    <property type="evidence" value="ECO:0007669"/>
    <property type="project" value="InterPro"/>
</dbReference>
<dbReference type="SMART" id="SM00060">
    <property type="entry name" value="FN3"/>
    <property type="match status" value="2"/>
</dbReference>
<dbReference type="InterPro" id="IPR003961">
    <property type="entry name" value="FN3_dom"/>
</dbReference>
<feature type="domain" description="Fibronectin type-III" evidence="2">
    <location>
        <begin position="414"/>
        <end position="508"/>
    </location>
</feature>
<dbReference type="AlphaFoldDB" id="A0A6J6PUT9"/>
<dbReference type="InterPro" id="IPR050964">
    <property type="entry name" value="Striated_Muscle_Regulatory"/>
</dbReference>
<dbReference type="PANTHER" id="PTHR13817">
    <property type="entry name" value="TITIN"/>
    <property type="match status" value="1"/>
</dbReference>
<dbReference type="CDD" id="cd00063">
    <property type="entry name" value="FN3"/>
    <property type="match status" value="2"/>
</dbReference>
<evidence type="ECO:0000259" key="2">
    <source>
        <dbReference type="PROSITE" id="PS50853"/>
    </source>
</evidence>
<sequence length="603" mass="62906">MRLRPLSIAVLLAGTSVLPMTAATGSTSPADRTTHPEVVVDLLAPGPTVADPTRRRAPYPTTQTFKLHSLPGAQRTIFLDVDGGTVSGTEWNKSKGLPDGAYVGFSIDGDPSTWTPREHTAIQEIWQVVAEDFAPFQVDVTTEQPRPEALDRADAQDQVYGTTALVTGSQDAAQQLCQLSCAGIAFLGVFDDETSHALYQPAFIFAGQISVDEIGDALSHEIGHTFGLRHDGDAGGDYSPGAGAKAAIMGRGFGFNTWSNGDYPGATNQEDDVAIIAASGAPLRLDDVGDEVGTARELGDGVGLISTRTDVDVFRLGQCDGLVEVSAAPTSPFTNLGVGTRLLDESGAELAVGTPDRYLSRDLASTLKHEVTGTAYLEVDGVGTSAYSDYGVLGGYRVSAQGCNPTGAPLTPGLPADVELRYRDERTLELRWVPPSSGPEVTGYVVSQEGRALSTTKLPAKARSYSFGGLVYGTTYTFTVAAVNAAGQGRSVTVSGAPDGARTTTAPVIGAARPGKPGGARTATVTWAAPSTDYGYPVSGYVVHAVKIFNGYEVGAKTFPATPSAARSLVVTLPAGSWKFYVVALNAGGESARSKYTKLVTGR</sequence>
<dbReference type="SUPFAM" id="SSF55486">
    <property type="entry name" value="Metalloproteases ('zincins'), catalytic domain"/>
    <property type="match status" value="1"/>
</dbReference>
<dbReference type="GO" id="GO:0045214">
    <property type="term" value="P:sarcomere organization"/>
    <property type="evidence" value="ECO:0007669"/>
    <property type="project" value="TreeGrafter"/>
</dbReference>
<evidence type="ECO:0000313" key="3">
    <source>
        <dbReference type="EMBL" id="CAB4703320.1"/>
    </source>
</evidence>
<dbReference type="Gene3D" id="2.60.40.10">
    <property type="entry name" value="Immunoglobulins"/>
    <property type="match status" value="2"/>
</dbReference>
<dbReference type="PROSITE" id="PS50853">
    <property type="entry name" value="FN3"/>
    <property type="match status" value="1"/>
</dbReference>
<proteinExistence type="predicted"/>
<dbReference type="PRINTS" id="PR00014">
    <property type="entry name" value="FNTYPEIII"/>
</dbReference>
<dbReference type="GO" id="GO:0031430">
    <property type="term" value="C:M band"/>
    <property type="evidence" value="ECO:0007669"/>
    <property type="project" value="TreeGrafter"/>
</dbReference>
<protein>
    <submittedName>
        <fullName evidence="3">Unannotated protein</fullName>
    </submittedName>
</protein>
<name>A0A6J6PUT9_9ZZZZ</name>
<dbReference type="InterPro" id="IPR024079">
    <property type="entry name" value="MetalloPept_cat_dom_sf"/>
</dbReference>